<keyword evidence="3" id="KW-1185">Reference proteome</keyword>
<dbReference type="PANTHER" id="PTHR43735:SF5">
    <property type="entry name" value="FAD_NAD(P)-BINDING DOMAIN-CONTAINING PROTEIN"/>
    <property type="match status" value="1"/>
</dbReference>
<dbReference type="Gene3D" id="3.50.50.100">
    <property type="match status" value="1"/>
</dbReference>
<name>A0A8H4N5I3_9PEZI</name>
<dbReference type="Proteomes" id="UP000572817">
    <property type="component" value="Unassembled WGS sequence"/>
</dbReference>
<evidence type="ECO:0000313" key="2">
    <source>
        <dbReference type="EMBL" id="KAF4303657.1"/>
    </source>
</evidence>
<dbReference type="SUPFAM" id="SSF51905">
    <property type="entry name" value="FAD/NAD(P)-binding domain"/>
    <property type="match status" value="1"/>
</dbReference>
<dbReference type="AlphaFoldDB" id="A0A8H4N5I3"/>
<feature type="domain" description="FAD/NAD(P)-binding" evidence="1">
    <location>
        <begin position="125"/>
        <end position="303"/>
    </location>
</feature>
<protein>
    <recommendedName>
        <fullName evidence="1">FAD/NAD(P)-binding domain-containing protein</fullName>
    </recommendedName>
</protein>
<organism evidence="2 3">
    <name type="scientific">Botryosphaeria dothidea</name>
    <dbReference type="NCBI Taxonomy" id="55169"/>
    <lineage>
        <taxon>Eukaryota</taxon>
        <taxon>Fungi</taxon>
        <taxon>Dikarya</taxon>
        <taxon>Ascomycota</taxon>
        <taxon>Pezizomycotina</taxon>
        <taxon>Dothideomycetes</taxon>
        <taxon>Dothideomycetes incertae sedis</taxon>
        <taxon>Botryosphaeriales</taxon>
        <taxon>Botryosphaeriaceae</taxon>
        <taxon>Botryosphaeria</taxon>
    </lineage>
</organism>
<dbReference type="GO" id="GO:0050660">
    <property type="term" value="F:flavin adenine dinucleotide binding"/>
    <property type="evidence" value="ECO:0007669"/>
    <property type="project" value="TreeGrafter"/>
</dbReference>
<dbReference type="GO" id="GO:0004174">
    <property type="term" value="F:electron-transferring-flavoprotein dehydrogenase activity"/>
    <property type="evidence" value="ECO:0007669"/>
    <property type="project" value="TreeGrafter"/>
</dbReference>
<gene>
    <name evidence="2" type="ORF">GTA08_BOTSDO08145</name>
</gene>
<evidence type="ECO:0000259" key="1">
    <source>
        <dbReference type="Pfam" id="PF07992"/>
    </source>
</evidence>
<dbReference type="OrthoDB" id="202203at2759"/>
<sequence>MLSLAQLGLILEIIGYSLHAISDTAHRAIRAKLHRLRYPRRPLPAPASPDPRPTVLVIGASFAGYHAAKLLATALPPTHRVVVVEPCSHFHFTWALPRYAVVPGHEAHAFIPYGGCGAAARLMGGVEEKGEGVEVLRASQEKVRQAGRIVVVGGGAVGVEVAADAKSEYPEKSITLVHSREEVIGQFGKRLKDAARKGLEDLGVEVVLGERVVEREEGVVVLRSGRRVECDFLIGSTGQKPVSGIVADLSPSSVAESGHIRVKPTMQIADDSLPNVYIAGEVAKTDVRNVNARSAMEQATVAADNILLAVKGKEPQVHYKSSWIDDSILLTLGLKKDVMYISDSGTELLFNLKSKGPSMNAAAAWRHMGAKPFADSEEVETKAAY</sequence>
<proteinExistence type="predicted"/>
<evidence type="ECO:0000313" key="3">
    <source>
        <dbReference type="Proteomes" id="UP000572817"/>
    </source>
</evidence>
<accession>A0A8H4N5I3</accession>
<dbReference type="Pfam" id="PF07992">
    <property type="entry name" value="Pyr_redox_2"/>
    <property type="match status" value="1"/>
</dbReference>
<dbReference type="InterPro" id="IPR036188">
    <property type="entry name" value="FAD/NAD-bd_sf"/>
</dbReference>
<dbReference type="PANTHER" id="PTHR43735">
    <property type="entry name" value="APOPTOSIS-INDUCING FACTOR 1"/>
    <property type="match status" value="1"/>
</dbReference>
<dbReference type="Gene3D" id="3.50.50.60">
    <property type="entry name" value="FAD/NAD(P)-binding domain"/>
    <property type="match status" value="2"/>
</dbReference>
<reference evidence="2" key="1">
    <citation type="submission" date="2020-04" db="EMBL/GenBank/DDBJ databases">
        <title>Genome Assembly and Annotation of Botryosphaeria dothidea sdau 11-99, a Latent Pathogen of Apple Fruit Ring Rot in China.</title>
        <authorList>
            <person name="Yu C."/>
            <person name="Diao Y."/>
            <person name="Lu Q."/>
            <person name="Zhao J."/>
            <person name="Cui S."/>
            <person name="Peng C."/>
            <person name="He B."/>
            <person name="Liu H."/>
        </authorList>
    </citation>
    <scope>NUCLEOTIDE SEQUENCE [LARGE SCALE GENOMIC DNA]</scope>
    <source>
        <strain evidence="2">Sdau11-99</strain>
    </source>
</reference>
<dbReference type="GO" id="GO:0005737">
    <property type="term" value="C:cytoplasm"/>
    <property type="evidence" value="ECO:0007669"/>
    <property type="project" value="TreeGrafter"/>
</dbReference>
<comment type="caution">
    <text evidence="2">The sequence shown here is derived from an EMBL/GenBank/DDBJ whole genome shotgun (WGS) entry which is preliminary data.</text>
</comment>
<dbReference type="InterPro" id="IPR023753">
    <property type="entry name" value="FAD/NAD-binding_dom"/>
</dbReference>
<dbReference type="EMBL" id="WWBZ02000051">
    <property type="protein sequence ID" value="KAF4303657.1"/>
    <property type="molecule type" value="Genomic_DNA"/>
</dbReference>